<accession>A0A2P2ILG5</accession>
<protein>
    <submittedName>
        <fullName evidence="1">Uncharacterized protein</fullName>
    </submittedName>
</protein>
<sequence length="54" mass="6282">MVSRQMNEQQNRKDCHAKIRSQSVIKGQCQSHQLNNARELARFIPSLTNCITLR</sequence>
<dbReference type="EMBL" id="GGEC01001601">
    <property type="protein sequence ID" value="MBW82084.1"/>
    <property type="molecule type" value="Transcribed_RNA"/>
</dbReference>
<reference evidence="1" key="1">
    <citation type="submission" date="2018-02" db="EMBL/GenBank/DDBJ databases">
        <title>Rhizophora mucronata_Transcriptome.</title>
        <authorList>
            <person name="Meera S.P."/>
            <person name="Sreeshan A."/>
            <person name="Augustine A."/>
        </authorList>
    </citation>
    <scope>NUCLEOTIDE SEQUENCE</scope>
    <source>
        <tissue evidence="1">Leaf</tissue>
    </source>
</reference>
<evidence type="ECO:0000313" key="1">
    <source>
        <dbReference type="EMBL" id="MBW82084.1"/>
    </source>
</evidence>
<dbReference type="AlphaFoldDB" id="A0A2P2ILG5"/>
<name>A0A2P2ILG5_RHIMU</name>
<organism evidence="1">
    <name type="scientific">Rhizophora mucronata</name>
    <name type="common">Asiatic mangrove</name>
    <dbReference type="NCBI Taxonomy" id="61149"/>
    <lineage>
        <taxon>Eukaryota</taxon>
        <taxon>Viridiplantae</taxon>
        <taxon>Streptophyta</taxon>
        <taxon>Embryophyta</taxon>
        <taxon>Tracheophyta</taxon>
        <taxon>Spermatophyta</taxon>
        <taxon>Magnoliopsida</taxon>
        <taxon>eudicotyledons</taxon>
        <taxon>Gunneridae</taxon>
        <taxon>Pentapetalae</taxon>
        <taxon>rosids</taxon>
        <taxon>fabids</taxon>
        <taxon>Malpighiales</taxon>
        <taxon>Rhizophoraceae</taxon>
        <taxon>Rhizophora</taxon>
    </lineage>
</organism>
<proteinExistence type="predicted"/>